<evidence type="ECO:0000256" key="1">
    <source>
        <dbReference type="SAM" id="Phobius"/>
    </source>
</evidence>
<reference evidence="3" key="1">
    <citation type="submission" date="2021-07" db="EMBL/GenBank/DDBJ databases">
        <title>Genome Resource of American Ginseng Black Spot Pathogen Alternaria panax.</title>
        <authorList>
            <person name="Qiu C."/>
            <person name="Wang W."/>
            <person name="Liu Z."/>
        </authorList>
    </citation>
    <scope>NUCLEOTIDE SEQUENCE</scope>
    <source>
        <strain evidence="3">BNCC115425</strain>
    </source>
</reference>
<protein>
    <submittedName>
        <fullName evidence="3">Uncharacterized protein</fullName>
    </submittedName>
</protein>
<keyword evidence="4" id="KW-1185">Reference proteome</keyword>
<keyword evidence="1" id="KW-1133">Transmembrane helix</keyword>
<dbReference type="EMBL" id="JAANER010000002">
    <property type="protein sequence ID" value="KAG9194064.1"/>
    <property type="molecule type" value="Genomic_DNA"/>
</dbReference>
<evidence type="ECO:0000256" key="2">
    <source>
        <dbReference type="SAM" id="SignalP"/>
    </source>
</evidence>
<feature type="transmembrane region" description="Helical" evidence="1">
    <location>
        <begin position="184"/>
        <end position="209"/>
    </location>
</feature>
<evidence type="ECO:0000313" key="4">
    <source>
        <dbReference type="Proteomes" id="UP001199106"/>
    </source>
</evidence>
<comment type="caution">
    <text evidence="3">The sequence shown here is derived from an EMBL/GenBank/DDBJ whole genome shotgun (WGS) entry which is preliminary data.</text>
</comment>
<accession>A0AAD4NTW5</accession>
<sequence>MRIFLFFSFITTCLAQNAYSKVTLHPVYRTVAPPYDSFPQDPSHIRVVSIVLLGVSLIFLAASFTESRRWNSTVPAALTLGATTCVLAEAINCYLSNVYWSHSHDPKQLLFTLLGREFEVYVGIIWWSFGAVLSCSIYGALMRNVSTGMLWVLLGLAAFFDVVLEECMLNYGGIYTYYGHQPLVLFKLFPCWWAFCNVSGIFAGIALTYRYRSWFNGWKSALLLPILPFCYVGPQVLAAMPTIYVIQADHTPLVTELCGILTCCLAVVEAGVIMDTFLGRHPLQLSSNTGLAKAKKSA</sequence>
<name>A0AAD4NTW5_9PLEO</name>
<dbReference type="Proteomes" id="UP001199106">
    <property type="component" value="Unassembled WGS sequence"/>
</dbReference>
<keyword evidence="2" id="KW-0732">Signal</keyword>
<keyword evidence="1" id="KW-0812">Transmembrane</keyword>
<feature type="transmembrane region" description="Helical" evidence="1">
    <location>
        <begin position="120"/>
        <end position="141"/>
    </location>
</feature>
<gene>
    <name evidence="3" type="ORF">G6011_04099</name>
</gene>
<keyword evidence="1" id="KW-0472">Membrane</keyword>
<dbReference type="AlphaFoldDB" id="A0AAD4NTW5"/>
<feature type="signal peptide" evidence="2">
    <location>
        <begin position="1"/>
        <end position="15"/>
    </location>
</feature>
<organism evidence="3 4">
    <name type="scientific">Alternaria panax</name>
    <dbReference type="NCBI Taxonomy" id="48097"/>
    <lineage>
        <taxon>Eukaryota</taxon>
        <taxon>Fungi</taxon>
        <taxon>Dikarya</taxon>
        <taxon>Ascomycota</taxon>
        <taxon>Pezizomycotina</taxon>
        <taxon>Dothideomycetes</taxon>
        <taxon>Pleosporomycetidae</taxon>
        <taxon>Pleosporales</taxon>
        <taxon>Pleosporineae</taxon>
        <taxon>Pleosporaceae</taxon>
        <taxon>Alternaria</taxon>
        <taxon>Alternaria sect. Panax</taxon>
    </lineage>
</organism>
<feature type="transmembrane region" description="Helical" evidence="1">
    <location>
        <begin position="221"/>
        <end position="247"/>
    </location>
</feature>
<evidence type="ECO:0000313" key="3">
    <source>
        <dbReference type="EMBL" id="KAG9194064.1"/>
    </source>
</evidence>
<feature type="chain" id="PRO_5041988559" evidence="2">
    <location>
        <begin position="16"/>
        <end position="298"/>
    </location>
</feature>
<feature type="transmembrane region" description="Helical" evidence="1">
    <location>
        <begin position="44"/>
        <end position="64"/>
    </location>
</feature>
<proteinExistence type="predicted"/>
<feature type="transmembrane region" description="Helical" evidence="1">
    <location>
        <begin position="253"/>
        <end position="278"/>
    </location>
</feature>
<feature type="transmembrane region" description="Helical" evidence="1">
    <location>
        <begin position="148"/>
        <end position="164"/>
    </location>
</feature>